<dbReference type="EMBL" id="WKFB01000088">
    <property type="protein sequence ID" value="KAF6736442.1"/>
    <property type="molecule type" value="Genomic_DNA"/>
</dbReference>
<dbReference type="EC" id="2.8.2.-" evidence="11"/>
<evidence type="ECO:0000256" key="5">
    <source>
        <dbReference type="ARBA" id="ARBA00022968"/>
    </source>
</evidence>
<evidence type="ECO:0000256" key="4">
    <source>
        <dbReference type="ARBA" id="ARBA00022692"/>
    </source>
</evidence>
<keyword evidence="7 11" id="KW-0333">Golgi apparatus</keyword>
<keyword evidence="6 11" id="KW-1133">Transmembrane helix</keyword>
<sequence length="412" mass="47260">MGTWRSLRVAFVLGSLFMLLLIIAYWDDIGSFNLYPFQDLKHDSLPSDCGSRRLPSDALVSTASTIGAQRNSPVTFPPTARITLSPEDTAQARAEEDARKEGNAVPAGDRNQDVRKQRVADVCSGKNNVEFPGRTRVIEQIPYRELDHLIVDDTHQIIYCYVPKVACTNWKKVLVVLSQALISPSSGKPYTDPEAVPADIVHNSSLHLTFAKFWHHYGSLSRYLMALKLQRYTKFLFVRDPFVRLISAFRNKFGRPNEDFYKQFGSVMLRRFGNTSGSLPETAAEAFAAGIKPTFQQFIAYLLDPETEKDGVFNEHWRQVYRLCHPCQIKYDFIGHLETLEEDTEHLLKLLKVDHLLRFPSGARNLTSTSWERDWFAQIPIETRKELYKLYEPDFELFGYNKPDGLLQQQLD</sequence>
<comment type="similarity">
    <text evidence="2 11">Belongs to the sulfotransferase 2 family.</text>
</comment>
<accession>A0A3B3CRD5</accession>
<keyword evidence="15" id="KW-1185">Reference proteome</keyword>
<organism evidence="14 15">
    <name type="scientific">Oryzias melastigma</name>
    <name type="common">Marine medaka</name>
    <dbReference type="NCBI Taxonomy" id="30732"/>
    <lineage>
        <taxon>Eukaryota</taxon>
        <taxon>Metazoa</taxon>
        <taxon>Chordata</taxon>
        <taxon>Craniata</taxon>
        <taxon>Vertebrata</taxon>
        <taxon>Euteleostomi</taxon>
        <taxon>Actinopterygii</taxon>
        <taxon>Neopterygii</taxon>
        <taxon>Teleostei</taxon>
        <taxon>Neoteleostei</taxon>
        <taxon>Acanthomorphata</taxon>
        <taxon>Ovalentaria</taxon>
        <taxon>Atherinomorphae</taxon>
        <taxon>Beloniformes</taxon>
        <taxon>Adrianichthyidae</taxon>
        <taxon>Oryziinae</taxon>
        <taxon>Oryzias</taxon>
    </lineage>
</organism>
<gene>
    <name evidence="13" type="ORF">FQA47_009190</name>
</gene>
<evidence type="ECO:0000256" key="9">
    <source>
        <dbReference type="ARBA" id="ARBA00023180"/>
    </source>
</evidence>
<dbReference type="Pfam" id="PF03567">
    <property type="entry name" value="Sulfotransfer_2"/>
    <property type="match status" value="1"/>
</dbReference>
<dbReference type="OMA" id="FWRRYGS"/>
<evidence type="ECO:0000313" key="13">
    <source>
        <dbReference type="EMBL" id="KAF6736442.1"/>
    </source>
</evidence>
<dbReference type="SUPFAM" id="SSF52540">
    <property type="entry name" value="P-loop containing nucleoside triphosphate hydrolases"/>
    <property type="match status" value="1"/>
</dbReference>
<keyword evidence="10 11" id="KW-0119">Carbohydrate metabolism</keyword>
<dbReference type="Proteomes" id="UP000261560">
    <property type="component" value="Unplaced"/>
</dbReference>
<keyword evidence="9 11" id="KW-0325">Glycoprotein</keyword>
<comment type="subcellular location">
    <subcellularLocation>
        <location evidence="1 11">Golgi apparatus membrane</location>
        <topology evidence="1 11">Single-pass type II membrane protein</topology>
    </subcellularLocation>
</comment>
<dbReference type="GO" id="GO:0016051">
    <property type="term" value="P:carbohydrate biosynthetic process"/>
    <property type="evidence" value="ECO:0007669"/>
    <property type="project" value="InterPro"/>
</dbReference>
<evidence type="ECO:0000256" key="11">
    <source>
        <dbReference type="RuleBase" id="RU364020"/>
    </source>
</evidence>
<dbReference type="GeneTree" id="ENSGT00940000156614"/>
<feature type="region of interest" description="Disordered" evidence="12">
    <location>
        <begin position="77"/>
        <end position="112"/>
    </location>
</feature>
<evidence type="ECO:0000256" key="8">
    <source>
        <dbReference type="ARBA" id="ARBA00023136"/>
    </source>
</evidence>
<dbReference type="STRING" id="30732.ENSOMEP00000020443"/>
<dbReference type="PANTHER" id="PTHR12137">
    <property type="entry name" value="CARBOHYDRATE SULFOTRANSFERASE"/>
    <property type="match status" value="1"/>
</dbReference>
<dbReference type="GO" id="GO:0000139">
    <property type="term" value="C:Golgi membrane"/>
    <property type="evidence" value="ECO:0007669"/>
    <property type="project" value="UniProtKB-SubCell"/>
</dbReference>
<evidence type="ECO:0000256" key="10">
    <source>
        <dbReference type="ARBA" id="ARBA00023277"/>
    </source>
</evidence>
<dbReference type="GO" id="GO:0008146">
    <property type="term" value="F:sulfotransferase activity"/>
    <property type="evidence" value="ECO:0007669"/>
    <property type="project" value="InterPro"/>
</dbReference>
<keyword evidence="5 11" id="KW-0735">Signal-anchor</keyword>
<reference evidence="14" key="1">
    <citation type="submission" date="2025-05" db="UniProtKB">
        <authorList>
            <consortium name="Ensembl"/>
        </authorList>
    </citation>
    <scope>IDENTIFICATION</scope>
</reference>
<evidence type="ECO:0000313" key="14">
    <source>
        <dbReference type="Ensembl" id="ENSOMEP00000020443.1"/>
    </source>
</evidence>
<evidence type="ECO:0000256" key="1">
    <source>
        <dbReference type="ARBA" id="ARBA00004323"/>
    </source>
</evidence>
<keyword evidence="3 11" id="KW-0808">Transferase</keyword>
<evidence type="ECO:0000256" key="12">
    <source>
        <dbReference type="SAM" id="MobiDB-lite"/>
    </source>
</evidence>
<evidence type="ECO:0000313" key="15">
    <source>
        <dbReference type="Proteomes" id="UP000261560"/>
    </source>
</evidence>
<dbReference type="OrthoDB" id="2019940at2759"/>
<evidence type="ECO:0000256" key="2">
    <source>
        <dbReference type="ARBA" id="ARBA00006339"/>
    </source>
</evidence>
<dbReference type="PaxDb" id="30732-ENSOMEP00000020443"/>
<dbReference type="Proteomes" id="UP000646548">
    <property type="component" value="Unassembled WGS sequence"/>
</dbReference>
<reference evidence="13" key="2">
    <citation type="journal article" name="BMC Genomics">
        <title>Long-read sequencing and de novo genome assembly of marine medaka (Oryzias melastigma).</title>
        <authorList>
            <person name="Liang P."/>
            <person name="Saqib H.S.A."/>
            <person name="Ni X."/>
            <person name="Shen Y."/>
        </authorList>
    </citation>
    <scope>NUCLEOTIDE SEQUENCE</scope>
    <source>
        <strain evidence="13">Bigg-433</strain>
    </source>
</reference>
<feature type="compositionally biased region" description="Basic and acidic residues" evidence="12">
    <location>
        <begin position="93"/>
        <end position="102"/>
    </location>
</feature>
<protein>
    <recommendedName>
        <fullName evidence="11">Carbohydrate sulfotransferase</fullName>
        <ecNumber evidence="11">2.8.2.-</ecNumber>
    </recommendedName>
</protein>
<dbReference type="InterPro" id="IPR005331">
    <property type="entry name" value="Sulfotransferase"/>
</dbReference>
<dbReference type="GO" id="GO:0030166">
    <property type="term" value="P:proteoglycan biosynthetic process"/>
    <property type="evidence" value="ECO:0007669"/>
    <property type="project" value="TreeGrafter"/>
</dbReference>
<proteinExistence type="inferred from homology"/>
<dbReference type="Ensembl" id="ENSOMET00000029904.1">
    <property type="protein sequence ID" value="ENSOMEP00000020443.1"/>
    <property type="gene ID" value="ENSOMEG00000022285.1"/>
</dbReference>
<dbReference type="AlphaFoldDB" id="A0A3B3CRD5"/>
<evidence type="ECO:0000256" key="7">
    <source>
        <dbReference type="ARBA" id="ARBA00023034"/>
    </source>
</evidence>
<dbReference type="PANTHER" id="PTHR12137:SF4">
    <property type="entry name" value="CARBOHYDRATE SULFOTRANSFERASE 12"/>
    <property type="match status" value="1"/>
</dbReference>
<evidence type="ECO:0000256" key="3">
    <source>
        <dbReference type="ARBA" id="ARBA00022679"/>
    </source>
</evidence>
<evidence type="ECO:0000256" key="6">
    <source>
        <dbReference type="ARBA" id="ARBA00022989"/>
    </source>
</evidence>
<dbReference type="InterPro" id="IPR027417">
    <property type="entry name" value="P-loop_NTPase"/>
</dbReference>
<name>A0A3B3CRD5_ORYME</name>
<keyword evidence="8 11" id="KW-0472">Membrane</keyword>
<keyword evidence="4 11" id="KW-0812">Transmembrane</keyword>
<dbReference type="InterPro" id="IPR018011">
    <property type="entry name" value="Carb_sulfotrans_8-10"/>
</dbReference>
<feature type="transmembrane region" description="Helical" evidence="11">
    <location>
        <begin position="7"/>
        <end position="26"/>
    </location>
</feature>